<comment type="caution">
    <text evidence="2">The sequence shown here is derived from an EMBL/GenBank/DDBJ whole genome shotgun (WGS) entry which is preliminary data.</text>
</comment>
<gene>
    <name evidence="2" type="ORF">dsat_2477</name>
</gene>
<evidence type="ECO:0000313" key="3">
    <source>
        <dbReference type="Proteomes" id="UP000014975"/>
    </source>
</evidence>
<dbReference type="eggNOG" id="COG0438">
    <property type="taxonomic scope" value="Bacteria"/>
</dbReference>
<protein>
    <submittedName>
        <fullName evidence="2">Glycosyl transferase group 1</fullName>
    </submittedName>
</protein>
<keyword evidence="3" id="KW-1185">Reference proteome</keyword>
<reference evidence="2 3" key="1">
    <citation type="journal article" date="2013" name="Genome Announc.">
        <title>Draft genome sequences for three mercury-methylating, sulfate-reducing bacteria.</title>
        <authorList>
            <person name="Brown S.D."/>
            <person name="Hurt R.A.Jr."/>
            <person name="Gilmour C.C."/>
            <person name="Elias D.A."/>
        </authorList>
    </citation>
    <scope>NUCLEOTIDE SEQUENCE [LARGE SCALE GENOMIC DNA]</scope>
    <source>
        <strain evidence="2 3">DSM 16529</strain>
    </source>
</reference>
<sequence length="371" mass="41273">MRAIQVVNVRFFNATAWYGLYLTRLMREAGHQALVIGLPDTESFEVAREWGIEPVPMDMNTTHPGRLLALYREMADLVRDFRPHVVNCHRGESFLLWGLLKRATRSFALVRTRGDQRLPRNNLPNRWLHRDVADAVVATNSSMARHFIQAMGLPSEKVWTILGGVDTGRFRFDPEGRARVRAEFGFAPEDVVVGIVGRFDPVKGQEDLIRAAGEARRLGGCSFKLFFVGFDSITGSGEIKEWCRREGVDDIARLSGARKDVAACLSALDMGVCASRYSETIARAPMEIMACGRPLIATRVGVLPDLVPPSALAAPSDPEDLGRLLHKALTRPDWLKAVQVDEQRIMAQYSGKDFLNQTLSLYQGLTSGLHA</sequence>
<dbReference type="Proteomes" id="UP000014975">
    <property type="component" value="Unassembled WGS sequence"/>
</dbReference>
<dbReference type="RefSeq" id="WP_020886363.1">
    <property type="nucleotide sequence ID" value="NZ_ATHI01000005.1"/>
</dbReference>
<dbReference type="EMBL" id="ATHI01000005">
    <property type="protein sequence ID" value="EPR35114.1"/>
    <property type="molecule type" value="Genomic_DNA"/>
</dbReference>
<dbReference type="AlphaFoldDB" id="S7UMD5"/>
<dbReference type="Pfam" id="PF13692">
    <property type="entry name" value="Glyco_trans_1_4"/>
    <property type="match status" value="1"/>
</dbReference>
<evidence type="ECO:0000259" key="1">
    <source>
        <dbReference type="Pfam" id="PF13439"/>
    </source>
</evidence>
<dbReference type="CDD" id="cd03801">
    <property type="entry name" value="GT4_PimA-like"/>
    <property type="match status" value="1"/>
</dbReference>
<dbReference type="STRING" id="1121439.dsat_2477"/>
<name>S7UMD5_9BACT</name>
<feature type="domain" description="Glycosyltransferase subfamily 4-like N-terminal" evidence="1">
    <location>
        <begin position="20"/>
        <end position="169"/>
    </location>
</feature>
<dbReference type="Gene3D" id="3.40.50.2000">
    <property type="entry name" value="Glycogen Phosphorylase B"/>
    <property type="match status" value="2"/>
</dbReference>
<dbReference type="InterPro" id="IPR028098">
    <property type="entry name" value="Glyco_trans_4-like_N"/>
</dbReference>
<dbReference type="PANTHER" id="PTHR12526">
    <property type="entry name" value="GLYCOSYLTRANSFERASE"/>
    <property type="match status" value="1"/>
</dbReference>
<evidence type="ECO:0000313" key="2">
    <source>
        <dbReference type="EMBL" id="EPR35114.1"/>
    </source>
</evidence>
<accession>S7UMD5</accession>
<proteinExistence type="predicted"/>
<keyword evidence="2" id="KW-0808">Transferase</keyword>
<dbReference type="PATRIC" id="fig|1121439.3.peg.874"/>
<dbReference type="SUPFAM" id="SSF53756">
    <property type="entry name" value="UDP-Glycosyltransferase/glycogen phosphorylase"/>
    <property type="match status" value="1"/>
</dbReference>
<organism evidence="2 3">
    <name type="scientific">Alkalidesulfovibrio alkalitolerans DSM 16529</name>
    <dbReference type="NCBI Taxonomy" id="1121439"/>
    <lineage>
        <taxon>Bacteria</taxon>
        <taxon>Pseudomonadati</taxon>
        <taxon>Thermodesulfobacteriota</taxon>
        <taxon>Desulfovibrionia</taxon>
        <taxon>Desulfovibrionales</taxon>
        <taxon>Desulfovibrionaceae</taxon>
        <taxon>Alkalidesulfovibrio</taxon>
    </lineage>
</organism>
<dbReference type="Pfam" id="PF13439">
    <property type="entry name" value="Glyco_transf_4"/>
    <property type="match status" value="1"/>
</dbReference>
<dbReference type="GO" id="GO:0016757">
    <property type="term" value="F:glycosyltransferase activity"/>
    <property type="evidence" value="ECO:0007669"/>
    <property type="project" value="UniProtKB-ARBA"/>
</dbReference>